<feature type="compositionally biased region" description="Basic and acidic residues" evidence="1">
    <location>
        <begin position="276"/>
        <end position="291"/>
    </location>
</feature>
<feature type="region of interest" description="Disordered" evidence="1">
    <location>
        <begin position="1"/>
        <end position="32"/>
    </location>
</feature>
<dbReference type="InterPro" id="IPR000836">
    <property type="entry name" value="PRTase_dom"/>
</dbReference>
<dbReference type="SUPFAM" id="SSF53271">
    <property type="entry name" value="PRTase-like"/>
    <property type="match status" value="1"/>
</dbReference>
<dbReference type="eggNOG" id="COG0503">
    <property type="taxonomic scope" value="Bacteria"/>
</dbReference>
<feature type="region of interest" description="Disordered" evidence="1">
    <location>
        <begin position="266"/>
        <end position="322"/>
    </location>
</feature>
<gene>
    <name evidence="2" type="ORF">NEIMUCOT_03731</name>
</gene>
<dbReference type="CDD" id="cd06223">
    <property type="entry name" value="PRTases_typeI"/>
    <property type="match status" value="1"/>
</dbReference>
<dbReference type="InterPro" id="IPR029057">
    <property type="entry name" value="PRTase-like"/>
</dbReference>
<comment type="caution">
    <text evidence="2">The sequence shown here is derived from an EMBL/GenBank/DDBJ whole genome shotgun (WGS) entry which is preliminary data.</text>
</comment>
<name>D2ZSZ8_NEIM2</name>
<feature type="region of interest" description="Disordered" evidence="1">
    <location>
        <begin position="444"/>
        <end position="468"/>
    </location>
</feature>
<proteinExistence type="predicted"/>
<sequence>MTEPNKTTRPSEVSDGLNAVQDAEQTAARSERAPWWDFPPLIRNGTLAEMQSAESYRAAKAGNGKAALALVQSLLTKQTVDAVKEMVGDKTPLIVGIRAEESAGRNRIPAMMAEVLAEHTGWQTDRSLYQVSYAGRTGRDSSYRLAFPAIFGGNVQSGRDYLIVDDNSTMGGTIAGLRGYIENRGGHVLGAVVMSARATGLNIVPTQKQLDEIQRKHGDAPNDYWLQTFGYGIDQLTRGEAGAIRSSPTFDAIRDRIAQARLRELSRVGKRGTAQESHETTRPQHGAERPKVTQGVKPSDSPTQAAAQDAAAFSLSGGTPRPVQEQMMSKAQQLQQTAVDYVLRQKADFMEGGLDFRNMDTAVAAQYGQALAHRTMTGTLSDMLKQNAQAGRTIDARHYFMMQDIKQFEQAGILVSEPNSRNGWDYRFSETGRALTLTLLNHPIRTEKTHQAERPSETRPQAPDPAERLDAAKAQYRARTASMSELEQRWQAMLERSMENLIKGLSPQTQMLARINFYENQIRQPQPERSANQHELKFDR</sequence>
<feature type="compositionally biased region" description="Basic and acidic residues" evidence="1">
    <location>
        <begin position="444"/>
        <end position="457"/>
    </location>
</feature>
<dbReference type="Proteomes" id="UP000003344">
    <property type="component" value="Unassembled WGS sequence"/>
</dbReference>
<feature type="compositionally biased region" description="Polar residues" evidence="1">
    <location>
        <begin position="1"/>
        <end position="11"/>
    </location>
</feature>
<evidence type="ECO:0000313" key="2">
    <source>
        <dbReference type="EMBL" id="EFC89931.1"/>
    </source>
</evidence>
<feature type="region of interest" description="Disordered" evidence="1">
    <location>
        <begin position="521"/>
        <end position="540"/>
    </location>
</feature>
<dbReference type="AlphaFoldDB" id="D2ZSZ8"/>
<dbReference type="Gene3D" id="3.40.50.2020">
    <property type="match status" value="1"/>
</dbReference>
<feature type="compositionally biased region" description="Polar residues" evidence="1">
    <location>
        <begin position="521"/>
        <end position="530"/>
    </location>
</feature>
<evidence type="ECO:0000256" key="1">
    <source>
        <dbReference type="SAM" id="MobiDB-lite"/>
    </source>
</evidence>
<accession>D2ZSZ8</accession>
<organism evidence="2 3">
    <name type="scientific">Neisseria mucosa (strain ATCC 25996 / DSM 4631 / NCTC 10774 / M26)</name>
    <dbReference type="NCBI Taxonomy" id="546266"/>
    <lineage>
        <taxon>Bacteria</taxon>
        <taxon>Pseudomonadati</taxon>
        <taxon>Pseudomonadota</taxon>
        <taxon>Betaproteobacteria</taxon>
        <taxon>Neisseriales</taxon>
        <taxon>Neisseriaceae</taxon>
        <taxon>Neisseria</taxon>
    </lineage>
</organism>
<dbReference type="EMBL" id="ACDX02000001">
    <property type="protein sequence ID" value="EFC89931.1"/>
    <property type="molecule type" value="Genomic_DNA"/>
</dbReference>
<evidence type="ECO:0000313" key="3">
    <source>
        <dbReference type="Proteomes" id="UP000003344"/>
    </source>
</evidence>
<dbReference type="STRING" id="546266.NEIMUCOT_03731"/>
<feature type="compositionally biased region" description="Basic and acidic residues" evidence="1">
    <location>
        <begin position="531"/>
        <end position="540"/>
    </location>
</feature>
<reference evidence="2 3" key="1">
    <citation type="submission" date="2009-10" db="EMBL/GenBank/DDBJ databases">
        <authorList>
            <person name="Weinstock G."/>
            <person name="Sodergren E."/>
            <person name="Clifton S."/>
            <person name="Fulton L."/>
            <person name="Fulton B."/>
            <person name="Courtney L."/>
            <person name="Fronick C."/>
            <person name="Harrison M."/>
            <person name="Strong C."/>
            <person name="Farmer C."/>
            <person name="Delahaunty K."/>
            <person name="Markovic C."/>
            <person name="Hall O."/>
            <person name="Minx P."/>
            <person name="Tomlinson C."/>
            <person name="Mitreva M."/>
            <person name="Nelson J."/>
            <person name="Hou S."/>
            <person name="Wollam A."/>
            <person name="Pepin K.H."/>
            <person name="Johnson M."/>
            <person name="Bhonagiri V."/>
            <person name="Nash W.E."/>
            <person name="Warren W."/>
            <person name="Chinwalla A."/>
            <person name="Mardis E.R."/>
            <person name="Wilson R.K."/>
        </authorList>
    </citation>
    <scope>NUCLEOTIDE SEQUENCE [LARGE SCALE GENOMIC DNA]</scope>
    <source>
        <strain evidence="3">ATCC 25996 / DSM 4631 / NCTC 10774 / M26</strain>
    </source>
</reference>
<protein>
    <submittedName>
        <fullName evidence="2">Uncharacterized protein</fullName>
    </submittedName>
</protein>
<dbReference type="RefSeq" id="WP_003740935.1">
    <property type="nucleotide sequence ID" value="NZ_ACDX02000001.1"/>
</dbReference>